<proteinExistence type="predicted"/>
<dbReference type="GeneID" id="36578838"/>
<accession>A0A2J6SRB7</accession>
<organism evidence="1 2">
    <name type="scientific">Hyaloscypha bicolor E</name>
    <dbReference type="NCBI Taxonomy" id="1095630"/>
    <lineage>
        <taxon>Eukaryota</taxon>
        <taxon>Fungi</taxon>
        <taxon>Dikarya</taxon>
        <taxon>Ascomycota</taxon>
        <taxon>Pezizomycotina</taxon>
        <taxon>Leotiomycetes</taxon>
        <taxon>Helotiales</taxon>
        <taxon>Hyaloscyphaceae</taxon>
        <taxon>Hyaloscypha</taxon>
        <taxon>Hyaloscypha bicolor</taxon>
    </lineage>
</organism>
<reference evidence="1 2" key="1">
    <citation type="submission" date="2016-04" db="EMBL/GenBank/DDBJ databases">
        <title>A degradative enzymes factory behind the ericoid mycorrhizal symbiosis.</title>
        <authorList>
            <consortium name="DOE Joint Genome Institute"/>
            <person name="Martino E."/>
            <person name="Morin E."/>
            <person name="Grelet G."/>
            <person name="Kuo A."/>
            <person name="Kohler A."/>
            <person name="Daghino S."/>
            <person name="Barry K."/>
            <person name="Choi C."/>
            <person name="Cichocki N."/>
            <person name="Clum A."/>
            <person name="Copeland A."/>
            <person name="Hainaut M."/>
            <person name="Haridas S."/>
            <person name="Labutti K."/>
            <person name="Lindquist E."/>
            <person name="Lipzen A."/>
            <person name="Khouja H.-R."/>
            <person name="Murat C."/>
            <person name="Ohm R."/>
            <person name="Olson A."/>
            <person name="Spatafora J."/>
            <person name="Veneault-Fourrey C."/>
            <person name="Henrissat B."/>
            <person name="Grigoriev I."/>
            <person name="Martin F."/>
            <person name="Perotto S."/>
        </authorList>
    </citation>
    <scope>NUCLEOTIDE SEQUENCE [LARGE SCALE GENOMIC DNA]</scope>
    <source>
        <strain evidence="1 2">E</strain>
    </source>
</reference>
<sequence length="276" mass="30884">MKDGTMIRETATFVLEVCAALPYLTELSLVETNCTSEGEQGITGLEFLMELTSPLASPTREIERLSITNIKEHYSPDIGKLFASWKSLNFLRLGDADMSTGPYANHGKLDFPSYQPEILGFITVLPQSLQELYLEINGPGLFVDEDDEFDPIFELSFAIFYSLEKLHTCDIHAWISNIDGGLGSIPEKVVFYRRLPPSTYLVGIPSKEIWTSRMDRIYQGSDPKVAKSMQIMEGHFEGEDAEEVWLGGYTNKGTGDGGRRTNRRRKIIHALGGSTE</sequence>
<evidence type="ECO:0000313" key="2">
    <source>
        <dbReference type="Proteomes" id="UP000235371"/>
    </source>
</evidence>
<protein>
    <submittedName>
        <fullName evidence="1">Uncharacterized protein</fullName>
    </submittedName>
</protein>
<gene>
    <name evidence="1" type="ORF">K444DRAFT_173128</name>
</gene>
<evidence type="ECO:0000313" key="1">
    <source>
        <dbReference type="EMBL" id="PMD53326.1"/>
    </source>
</evidence>
<dbReference type="EMBL" id="KZ613887">
    <property type="protein sequence ID" value="PMD53326.1"/>
    <property type="molecule type" value="Genomic_DNA"/>
</dbReference>
<dbReference type="Proteomes" id="UP000235371">
    <property type="component" value="Unassembled WGS sequence"/>
</dbReference>
<dbReference type="InParanoid" id="A0A2J6SRB7"/>
<dbReference type="AlphaFoldDB" id="A0A2J6SRB7"/>
<dbReference type="OrthoDB" id="3540523at2759"/>
<dbReference type="RefSeq" id="XP_024730230.1">
    <property type="nucleotide sequence ID" value="XM_024870756.1"/>
</dbReference>
<name>A0A2J6SRB7_9HELO</name>
<keyword evidence="2" id="KW-1185">Reference proteome</keyword>